<evidence type="ECO:0000256" key="2">
    <source>
        <dbReference type="SAM" id="SignalP"/>
    </source>
</evidence>
<keyword evidence="2" id="KW-0732">Signal</keyword>
<evidence type="ECO:0000256" key="1">
    <source>
        <dbReference type="SAM" id="MobiDB-lite"/>
    </source>
</evidence>
<organism evidence="3 4">
    <name type="scientific">Xanthobacter agilis</name>
    <dbReference type="NCBI Taxonomy" id="47492"/>
    <lineage>
        <taxon>Bacteria</taxon>
        <taxon>Pseudomonadati</taxon>
        <taxon>Pseudomonadota</taxon>
        <taxon>Alphaproteobacteria</taxon>
        <taxon>Hyphomicrobiales</taxon>
        <taxon>Xanthobacteraceae</taxon>
        <taxon>Xanthobacter</taxon>
    </lineage>
</organism>
<name>A0ABU0L849_XANAG</name>
<keyword evidence="4" id="KW-1185">Reference proteome</keyword>
<dbReference type="EMBL" id="JAUSVY010000001">
    <property type="protein sequence ID" value="MDQ0503334.1"/>
    <property type="molecule type" value="Genomic_DNA"/>
</dbReference>
<evidence type="ECO:0000313" key="3">
    <source>
        <dbReference type="EMBL" id="MDQ0503334.1"/>
    </source>
</evidence>
<feature type="signal peptide" evidence="2">
    <location>
        <begin position="1"/>
        <end position="27"/>
    </location>
</feature>
<sequence length="292" mass="29439">MIGSQPVRGLLLAALILAGAPPRPATALDLTPPAPRIDLGLPHAGAPRSPQPGKSEPGRSEPGRSEPGKAAPPPSSQPGKRQGGDPRRGDPQGNPLWAIPLSTLSATRERPIFSPSRRPPPRAEDAEALPDAPETSSPDASSSAAPSFSLVGTITGPGAGFGLFHDTGSDQAFRLRTGDTHDGWTLKSVEAQRVTLGKDGATATLSLPAREGGASASTDPEPADTPPEDAGAAFVPESPDNDATATEAEPPSDARSDPTPQATDDGATAGDMEEAPAPAGAEDAGDTPPASQ</sequence>
<feature type="compositionally biased region" description="Low complexity" evidence="1">
    <location>
        <begin position="275"/>
        <end position="292"/>
    </location>
</feature>
<reference evidence="3 4" key="1">
    <citation type="submission" date="2023-07" db="EMBL/GenBank/DDBJ databases">
        <title>Genomic Encyclopedia of Type Strains, Phase IV (KMG-IV): sequencing the most valuable type-strain genomes for metagenomic binning, comparative biology and taxonomic classification.</title>
        <authorList>
            <person name="Goeker M."/>
        </authorList>
    </citation>
    <scope>NUCLEOTIDE SEQUENCE [LARGE SCALE GENOMIC DNA]</scope>
    <source>
        <strain evidence="3 4">DSM 3770</strain>
    </source>
</reference>
<gene>
    <name evidence="3" type="ORF">QOZ94_000104</name>
</gene>
<evidence type="ECO:0000313" key="4">
    <source>
        <dbReference type="Proteomes" id="UP001241747"/>
    </source>
</evidence>
<proteinExistence type="predicted"/>
<dbReference type="RefSeq" id="WP_237346038.1">
    <property type="nucleotide sequence ID" value="NZ_JABWGX010000015.1"/>
</dbReference>
<feature type="region of interest" description="Disordered" evidence="1">
    <location>
        <begin position="23"/>
        <end position="159"/>
    </location>
</feature>
<feature type="region of interest" description="Disordered" evidence="1">
    <location>
        <begin position="193"/>
        <end position="292"/>
    </location>
</feature>
<comment type="caution">
    <text evidence="3">The sequence shown here is derived from an EMBL/GenBank/DDBJ whole genome shotgun (WGS) entry which is preliminary data.</text>
</comment>
<feature type="chain" id="PRO_5045684671" evidence="2">
    <location>
        <begin position="28"/>
        <end position="292"/>
    </location>
</feature>
<feature type="compositionally biased region" description="Low complexity" evidence="1">
    <location>
        <begin position="129"/>
        <end position="149"/>
    </location>
</feature>
<protein>
    <submittedName>
        <fullName evidence="3">General secretion pathway protein N</fullName>
    </submittedName>
</protein>
<feature type="compositionally biased region" description="Basic and acidic residues" evidence="1">
    <location>
        <begin position="56"/>
        <end position="67"/>
    </location>
</feature>
<accession>A0ABU0L849</accession>
<dbReference type="Proteomes" id="UP001241747">
    <property type="component" value="Unassembled WGS sequence"/>
</dbReference>